<dbReference type="InterPro" id="IPR013189">
    <property type="entry name" value="Glyco_hydro_32_C"/>
</dbReference>
<evidence type="ECO:0000256" key="4">
    <source>
        <dbReference type="ARBA" id="ARBA00062317"/>
    </source>
</evidence>
<evidence type="ECO:0000256" key="5">
    <source>
        <dbReference type="RuleBase" id="RU362110"/>
    </source>
</evidence>
<dbReference type="Gramene" id="OE9A031267T1">
    <property type="protein sequence ID" value="OE9A031267C1"/>
    <property type="gene ID" value="OE9A031267"/>
</dbReference>
<dbReference type="PANTHER" id="PTHR31953">
    <property type="entry name" value="BETA-FRUCTOFURANOSIDASE, INSOLUBLE ISOENZYME CWINV1-RELATED"/>
    <property type="match status" value="1"/>
</dbReference>
<dbReference type="SUPFAM" id="SSF49899">
    <property type="entry name" value="Concanavalin A-like lectins/glucanases"/>
    <property type="match status" value="1"/>
</dbReference>
<sequence length="576" mass="65874">MELAKKFPWALLVFLLFCFAKNYGVEASHKVYTSLQSLSAVNVKRVYRTGFHFQLERNWINDPNGPIYYNGFYHLFYQYNPEGAVWGNIAWGHSVSKDLINWKKLEPAIFPSKIFDKYGCWSGSATVLPGNKPIILYTGVVDENITEVQNYAVPADYSDPYLRKWIKPDNNPLIVADESMNTTAFRDPTTAWLGLDGLWKILVGSRRKHRGIVYLYRSRDFMNWVKAKHPLHSSANTGNWECPDFFPVSLHATNGLDTSLMERNNIKHVLKVSLDGTRYDYYTLGTYFPQLERYIPDKNMVDGLRGLRYDYGNFYASKSFFDPIKKRRIMWAWANESDTTLDDVEKGWAGIQTIPRSILIDPNGRQLLQWPIEELETLRRKKVELHKKKLKKGEHVEVKGIAAAQADVEVTFSFHSLDKAEKYDFSWDELDTQKLCSQKGSTVQGGVGPFGLLTLASQDLKEYTPVFFRIFKANSKHIVLMCSDASSSSLREELYKPSFAGFVDVDLTDKKLSLRSLIDHSVVESFGAGGKTCITSRVYPTLAIYENAHLHAFNNGTETIIIEKLDAWSMNSPQMN</sequence>
<dbReference type="FunFam" id="2.60.120.560:FF:000002">
    <property type="entry name" value="Beta-fructofuranosidase, insoluble isoenzyme CWINV1"/>
    <property type="match status" value="1"/>
</dbReference>
<dbReference type="Proteomes" id="UP000594638">
    <property type="component" value="Unassembled WGS sequence"/>
</dbReference>
<evidence type="ECO:0000256" key="6">
    <source>
        <dbReference type="SAM" id="SignalP"/>
    </source>
</evidence>
<dbReference type="InterPro" id="IPR050551">
    <property type="entry name" value="Fructan_Metab_Enzymes"/>
</dbReference>
<dbReference type="Gene3D" id="2.115.10.20">
    <property type="entry name" value="Glycosyl hydrolase domain, family 43"/>
    <property type="match status" value="1"/>
</dbReference>
<keyword evidence="2 5" id="KW-0378">Hydrolase</keyword>
<feature type="domain" description="Glycosyl hydrolase family 32 N-terminal" evidence="7">
    <location>
        <begin position="52"/>
        <end position="371"/>
    </location>
</feature>
<evidence type="ECO:0000259" key="7">
    <source>
        <dbReference type="Pfam" id="PF00251"/>
    </source>
</evidence>
<dbReference type="FunFam" id="2.115.10.20:FF:000001">
    <property type="entry name" value="Beta-fructofuranosidase, insoluble isoenzyme CWINV1"/>
    <property type="match status" value="1"/>
</dbReference>
<dbReference type="EMBL" id="CACTIH010002088">
    <property type="protein sequence ID" value="CAA2973169.1"/>
    <property type="molecule type" value="Genomic_DNA"/>
</dbReference>
<comment type="subunit">
    <text evidence="4">May be present in two forms, a 70 kDa monomer and a heterodimer of the 30 kDa and 38 kDa subunits. The ratio of the levels of the two forms within cells appears to be regulated developmentally.</text>
</comment>
<keyword evidence="6" id="KW-0732">Signal</keyword>
<keyword evidence="10" id="KW-1185">Reference proteome</keyword>
<dbReference type="AlphaFoldDB" id="A0A8S0R2T8"/>
<comment type="caution">
    <text evidence="9">The sequence shown here is derived from an EMBL/GenBank/DDBJ whole genome shotgun (WGS) entry which is preliminary data.</text>
</comment>
<evidence type="ECO:0000256" key="3">
    <source>
        <dbReference type="ARBA" id="ARBA00023295"/>
    </source>
</evidence>
<dbReference type="Gene3D" id="2.60.120.560">
    <property type="entry name" value="Exo-inulinase, domain 1"/>
    <property type="match status" value="1"/>
</dbReference>
<organism evidence="9 10">
    <name type="scientific">Olea europaea subsp. europaea</name>
    <dbReference type="NCBI Taxonomy" id="158383"/>
    <lineage>
        <taxon>Eukaryota</taxon>
        <taxon>Viridiplantae</taxon>
        <taxon>Streptophyta</taxon>
        <taxon>Embryophyta</taxon>
        <taxon>Tracheophyta</taxon>
        <taxon>Spermatophyta</taxon>
        <taxon>Magnoliopsida</taxon>
        <taxon>eudicotyledons</taxon>
        <taxon>Gunneridae</taxon>
        <taxon>Pentapetalae</taxon>
        <taxon>asterids</taxon>
        <taxon>lamiids</taxon>
        <taxon>Lamiales</taxon>
        <taxon>Oleaceae</taxon>
        <taxon>Oleeae</taxon>
        <taxon>Olea</taxon>
    </lineage>
</organism>
<comment type="similarity">
    <text evidence="1 5">Belongs to the glycosyl hydrolase 32 family.</text>
</comment>
<dbReference type="OrthoDB" id="202537at2759"/>
<gene>
    <name evidence="9" type="ORF">OLEA9_A031267</name>
</gene>
<dbReference type="Pfam" id="PF08244">
    <property type="entry name" value="Glyco_hydro_32C"/>
    <property type="match status" value="1"/>
</dbReference>
<evidence type="ECO:0000259" key="8">
    <source>
        <dbReference type="Pfam" id="PF08244"/>
    </source>
</evidence>
<dbReference type="Pfam" id="PF00251">
    <property type="entry name" value="Glyco_hydro_32N"/>
    <property type="match status" value="1"/>
</dbReference>
<protein>
    <submittedName>
        <fullName evidence="9">Beta-fructofuranosidase, insoluble isoenzyme 1-like</fullName>
    </submittedName>
</protein>
<dbReference type="InterPro" id="IPR023296">
    <property type="entry name" value="Glyco_hydro_beta-prop_sf"/>
</dbReference>
<dbReference type="SUPFAM" id="SSF75005">
    <property type="entry name" value="Arabinanase/levansucrase/invertase"/>
    <property type="match status" value="1"/>
</dbReference>
<feature type="domain" description="Glycosyl hydrolase family 32 C-terminal" evidence="8">
    <location>
        <begin position="374"/>
        <end position="569"/>
    </location>
</feature>
<proteinExistence type="inferred from homology"/>
<accession>A0A8S0R2T8</accession>
<dbReference type="GO" id="GO:0005975">
    <property type="term" value="P:carbohydrate metabolic process"/>
    <property type="evidence" value="ECO:0007669"/>
    <property type="project" value="InterPro"/>
</dbReference>
<name>A0A8S0R2T8_OLEEU</name>
<dbReference type="InterPro" id="IPR001362">
    <property type="entry name" value="Glyco_hydro_32"/>
</dbReference>
<dbReference type="SMART" id="SM00640">
    <property type="entry name" value="Glyco_32"/>
    <property type="match status" value="1"/>
</dbReference>
<dbReference type="GO" id="GO:0004553">
    <property type="term" value="F:hydrolase activity, hydrolyzing O-glycosyl compounds"/>
    <property type="evidence" value="ECO:0007669"/>
    <property type="project" value="InterPro"/>
</dbReference>
<dbReference type="InterPro" id="IPR013320">
    <property type="entry name" value="ConA-like_dom_sf"/>
</dbReference>
<feature type="signal peptide" evidence="6">
    <location>
        <begin position="1"/>
        <end position="27"/>
    </location>
</feature>
<keyword evidence="3 5" id="KW-0326">Glycosidase</keyword>
<dbReference type="InterPro" id="IPR013148">
    <property type="entry name" value="Glyco_hydro_32_N"/>
</dbReference>
<feature type="chain" id="PRO_5035915276" evidence="6">
    <location>
        <begin position="28"/>
        <end position="576"/>
    </location>
</feature>
<dbReference type="CDD" id="cd18624">
    <property type="entry name" value="GH32_Fruct1-like"/>
    <property type="match status" value="1"/>
</dbReference>
<evidence type="ECO:0000256" key="2">
    <source>
        <dbReference type="ARBA" id="ARBA00022801"/>
    </source>
</evidence>
<evidence type="ECO:0000313" key="9">
    <source>
        <dbReference type="EMBL" id="CAA2973169.1"/>
    </source>
</evidence>
<reference evidence="9 10" key="1">
    <citation type="submission" date="2019-12" db="EMBL/GenBank/DDBJ databases">
        <authorList>
            <person name="Alioto T."/>
            <person name="Alioto T."/>
            <person name="Gomez Garrido J."/>
        </authorList>
    </citation>
    <scope>NUCLEOTIDE SEQUENCE [LARGE SCALE GENOMIC DNA]</scope>
</reference>
<evidence type="ECO:0000256" key="1">
    <source>
        <dbReference type="ARBA" id="ARBA00009902"/>
    </source>
</evidence>
<evidence type="ECO:0000313" key="10">
    <source>
        <dbReference type="Proteomes" id="UP000594638"/>
    </source>
</evidence>